<evidence type="ECO:0000313" key="2">
    <source>
        <dbReference type="EMBL" id="KAF4392550.1"/>
    </source>
</evidence>
<dbReference type="AlphaFoldDB" id="A0A7J6HDT6"/>
<feature type="compositionally biased region" description="Basic and acidic residues" evidence="1">
    <location>
        <begin position="19"/>
        <end position="37"/>
    </location>
</feature>
<gene>
    <name evidence="2" type="ORF">F8388_000677</name>
</gene>
<feature type="region of interest" description="Disordered" evidence="1">
    <location>
        <begin position="1"/>
        <end position="74"/>
    </location>
</feature>
<accession>A0A7J6HDT6</accession>
<proteinExistence type="predicted"/>
<protein>
    <submittedName>
        <fullName evidence="2">Uncharacterized protein</fullName>
    </submittedName>
</protein>
<evidence type="ECO:0000313" key="3">
    <source>
        <dbReference type="Proteomes" id="UP000525078"/>
    </source>
</evidence>
<dbReference type="EMBL" id="JAATIP010000018">
    <property type="protein sequence ID" value="KAF4392550.1"/>
    <property type="molecule type" value="Genomic_DNA"/>
</dbReference>
<sequence>MRMAEASATMMALTNIIRGPDRTEEEKNRKEEKDKKISSSTFGEKISPLLFRGPDRTEEEKNRKEEKDKKISSSTFGEKISPLFLRRFMYGSFGGALDGLLIFRSPATR</sequence>
<comment type="caution">
    <text evidence="2">The sequence shown here is derived from an EMBL/GenBank/DDBJ whole genome shotgun (WGS) entry which is preliminary data.</text>
</comment>
<organism evidence="2 3">
    <name type="scientific">Cannabis sativa</name>
    <name type="common">Hemp</name>
    <name type="synonym">Marijuana</name>
    <dbReference type="NCBI Taxonomy" id="3483"/>
    <lineage>
        <taxon>Eukaryota</taxon>
        <taxon>Viridiplantae</taxon>
        <taxon>Streptophyta</taxon>
        <taxon>Embryophyta</taxon>
        <taxon>Tracheophyta</taxon>
        <taxon>Spermatophyta</taxon>
        <taxon>Magnoliopsida</taxon>
        <taxon>eudicotyledons</taxon>
        <taxon>Gunneridae</taxon>
        <taxon>Pentapetalae</taxon>
        <taxon>rosids</taxon>
        <taxon>fabids</taxon>
        <taxon>Rosales</taxon>
        <taxon>Cannabaceae</taxon>
        <taxon>Cannabis</taxon>
    </lineage>
</organism>
<reference evidence="2 3" key="1">
    <citation type="journal article" date="2020" name="bioRxiv">
        <title>Sequence and annotation of 42 cannabis genomes reveals extensive copy number variation in cannabinoid synthesis and pathogen resistance genes.</title>
        <authorList>
            <person name="Mckernan K.J."/>
            <person name="Helbert Y."/>
            <person name="Kane L.T."/>
            <person name="Ebling H."/>
            <person name="Zhang L."/>
            <person name="Liu B."/>
            <person name="Eaton Z."/>
            <person name="Mclaughlin S."/>
            <person name="Kingan S."/>
            <person name="Baybayan P."/>
            <person name="Concepcion G."/>
            <person name="Jordan M."/>
            <person name="Riva A."/>
            <person name="Barbazuk W."/>
            <person name="Harkins T."/>
        </authorList>
    </citation>
    <scope>NUCLEOTIDE SEQUENCE [LARGE SCALE GENOMIC DNA]</scope>
    <source>
        <strain evidence="3">cv. Jamaican Lion 4</strain>
        <tissue evidence="2">Leaf</tissue>
    </source>
</reference>
<name>A0A7J6HDT6_CANSA</name>
<evidence type="ECO:0000256" key="1">
    <source>
        <dbReference type="SAM" id="MobiDB-lite"/>
    </source>
</evidence>
<dbReference type="Proteomes" id="UP000525078">
    <property type="component" value="Unassembled WGS sequence"/>
</dbReference>
<feature type="compositionally biased region" description="Basic and acidic residues" evidence="1">
    <location>
        <begin position="53"/>
        <end position="71"/>
    </location>
</feature>